<evidence type="ECO:0000256" key="1">
    <source>
        <dbReference type="SAM" id="MobiDB-lite"/>
    </source>
</evidence>
<feature type="compositionally biased region" description="Acidic residues" evidence="1">
    <location>
        <begin position="269"/>
        <end position="283"/>
    </location>
</feature>
<feature type="compositionally biased region" description="Polar residues" evidence="1">
    <location>
        <begin position="148"/>
        <end position="160"/>
    </location>
</feature>
<evidence type="ECO:0000313" key="3">
    <source>
        <dbReference type="EMBL" id="CAD9875353.1"/>
    </source>
</evidence>
<feature type="compositionally biased region" description="Basic and acidic residues" evidence="1">
    <location>
        <begin position="134"/>
        <end position="143"/>
    </location>
</feature>
<sequence>MTVFISHTSDDIDAARRLRQSLQKHAELYDKKNERFNISENFRQGDGFEDCLDTVRRADAFVCLLNLSYLTRPMCIAEAYKAMVGKDTKEKFVVAVDVRRGLGGLDFARARALIDALAKEDEEWEVDEKGETEEERKSGERRGLVMQTPRSLTPSASNSPDSRRGSIVGFKPMRPIVEGEGLDSVSWGFLQSHGVPSKGALQACLRLLLKSCTPIPLYVDDWHGESAWEEAVSEISKVIWDNKQQDCGESKVQEVEHKFKEEDKHGSEEDKDDDEFDDESYYK</sequence>
<protein>
    <recommendedName>
        <fullName evidence="2">TIR domain-containing protein</fullName>
    </recommendedName>
</protein>
<feature type="domain" description="TIR" evidence="2">
    <location>
        <begin position="3"/>
        <end position="117"/>
    </location>
</feature>
<gene>
    <name evidence="3" type="ORF">FJAP1339_LOCUS12291</name>
</gene>
<dbReference type="Pfam" id="PF13676">
    <property type="entry name" value="TIR_2"/>
    <property type="match status" value="1"/>
</dbReference>
<dbReference type="EMBL" id="HBHR01023917">
    <property type="protein sequence ID" value="CAD9875353.1"/>
    <property type="molecule type" value="Transcribed_RNA"/>
</dbReference>
<dbReference type="AlphaFoldDB" id="A0A7S2Y527"/>
<organism evidence="3">
    <name type="scientific">Fibrocapsa japonica</name>
    <dbReference type="NCBI Taxonomy" id="94617"/>
    <lineage>
        <taxon>Eukaryota</taxon>
        <taxon>Sar</taxon>
        <taxon>Stramenopiles</taxon>
        <taxon>Ochrophyta</taxon>
        <taxon>Raphidophyceae</taxon>
        <taxon>Chattonellales</taxon>
        <taxon>Chattonellaceae</taxon>
        <taxon>Fibrocapsa</taxon>
    </lineage>
</organism>
<accession>A0A7S2Y527</accession>
<evidence type="ECO:0000259" key="2">
    <source>
        <dbReference type="Pfam" id="PF13676"/>
    </source>
</evidence>
<dbReference type="InterPro" id="IPR000157">
    <property type="entry name" value="TIR_dom"/>
</dbReference>
<feature type="region of interest" description="Disordered" evidence="1">
    <location>
        <begin position="245"/>
        <end position="283"/>
    </location>
</feature>
<proteinExistence type="predicted"/>
<dbReference type="GO" id="GO:0007165">
    <property type="term" value="P:signal transduction"/>
    <property type="evidence" value="ECO:0007669"/>
    <property type="project" value="InterPro"/>
</dbReference>
<feature type="compositionally biased region" description="Basic and acidic residues" evidence="1">
    <location>
        <begin position="245"/>
        <end position="268"/>
    </location>
</feature>
<dbReference type="Gene3D" id="3.40.50.10140">
    <property type="entry name" value="Toll/interleukin-1 receptor homology (TIR) domain"/>
    <property type="match status" value="1"/>
</dbReference>
<feature type="region of interest" description="Disordered" evidence="1">
    <location>
        <begin position="125"/>
        <end position="169"/>
    </location>
</feature>
<dbReference type="SUPFAM" id="SSF52200">
    <property type="entry name" value="Toll/Interleukin receptor TIR domain"/>
    <property type="match status" value="1"/>
</dbReference>
<reference evidence="3" key="1">
    <citation type="submission" date="2021-01" db="EMBL/GenBank/DDBJ databases">
        <authorList>
            <person name="Corre E."/>
            <person name="Pelletier E."/>
            <person name="Niang G."/>
            <person name="Scheremetjew M."/>
            <person name="Finn R."/>
            <person name="Kale V."/>
            <person name="Holt S."/>
            <person name="Cochrane G."/>
            <person name="Meng A."/>
            <person name="Brown T."/>
            <person name="Cohen L."/>
        </authorList>
    </citation>
    <scope>NUCLEOTIDE SEQUENCE</scope>
    <source>
        <strain evidence="3">CCMP1661</strain>
    </source>
</reference>
<dbReference type="InterPro" id="IPR035897">
    <property type="entry name" value="Toll_tir_struct_dom_sf"/>
</dbReference>
<name>A0A7S2Y527_9STRA</name>